<proteinExistence type="predicted"/>
<accession>A0A8S5LLG5</accession>
<organism evidence="1">
    <name type="scientific">Siphoviridae sp. ctvok7</name>
    <dbReference type="NCBI Taxonomy" id="2827596"/>
    <lineage>
        <taxon>Viruses</taxon>
        <taxon>Duplodnaviria</taxon>
        <taxon>Heunggongvirae</taxon>
        <taxon>Uroviricota</taxon>
        <taxon>Caudoviricetes</taxon>
    </lineage>
</organism>
<reference evidence="1" key="1">
    <citation type="journal article" date="2021" name="Proc. Natl. Acad. Sci. U.S.A.">
        <title>A Catalog of Tens of Thousands of Viruses from Human Metagenomes Reveals Hidden Associations with Chronic Diseases.</title>
        <authorList>
            <person name="Tisza M.J."/>
            <person name="Buck C.B."/>
        </authorList>
    </citation>
    <scope>NUCLEOTIDE SEQUENCE</scope>
    <source>
        <strain evidence="1">Ctvok7</strain>
    </source>
</reference>
<evidence type="ECO:0000313" key="1">
    <source>
        <dbReference type="EMBL" id="DAD70917.1"/>
    </source>
</evidence>
<protein>
    <submittedName>
        <fullName evidence="1">Uncharacterized protein</fullName>
    </submittedName>
</protein>
<name>A0A8S5LLG5_9CAUD</name>
<sequence>MKRITVRASTTVRRSGNHIVATTRVSNGKTTRTVTKRVRVG</sequence>
<dbReference type="EMBL" id="BK015871">
    <property type="protein sequence ID" value="DAD70917.1"/>
    <property type="molecule type" value="Genomic_DNA"/>
</dbReference>